<dbReference type="SUPFAM" id="SSF52980">
    <property type="entry name" value="Restriction endonuclease-like"/>
    <property type="match status" value="1"/>
</dbReference>
<keyword evidence="2" id="KW-0540">Nuclease</keyword>
<dbReference type="GO" id="GO:0004519">
    <property type="term" value="F:endonuclease activity"/>
    <property type="evidence" value="ECO:0007669"/>
    <property type="project" value="UniProtKB-KW"/>
</dbReference>
<protein>
    <submittedName>
        <fullName evidence="2">Uma2 family endonuclease</fullName>
    </submittedName>
</protein>
<proteinExistence type="predicted"/>
<comment type="caution">
    <text evidence="2">The sequence shown here is derived from an EMBL/GenBank/DDBJ whole genome shotgun (WGS) entry which is preliminary data.</text>
</comment>
<keyword evidence="2" id="KW-0378">Hydrolase</keyword>
<dbReference type="Gene3D" id="3.90.1570.10">
    <property type="entry name" value="tt1808, chain A"/>
    <property type="match status" value="1"/>
</dbReference>
<dbReference type="EMBL" id="QPGA01000009">
    <property type="protein sequence ID" value="RDE51203.1"/>
    <property type="molecule type" value="Genomic_DNA"/>
</dbReference>
<dbReference type="Proteomes" id="UP000253831">
    <property type="component" value="Unassembled WGS sequence"/>
</dbReference>
<dbReference type="Pfam" id="PF05685">
    <property type="entry name" value="Uma2"/>
    <property type="match status" value="1"/>
</dbReference>
<dbReference type="AlphaFoldDB" id="A0A369XM58"/>
<gene>
    <name evidence="2" type="ORF">DVS81_06770</name>
</gene>
<dbReference type="InterPro" id="IPR012296">
    <property type="entry name" value="Nuclease_put_TT1808"/>
</dbReference>
<organism evidence="2 3">
    <name type="scientific">Candidatus Accumulibacter meliphilus</name>
    <dbReference type="NCBI Taxonomy" id="2211374"/>
    <lineage>
        <taxon>Bacteria</taxon>
        <taxon>Pseudomonadati</taxon>
        <taxon>Pseudomonadota</taxon>
        <taxon>Betaproteobacteria</taxon>
        <taxon>Candidatus Accumulibacter</taxon>
    </lineage>
</organism>
<dbReference type="CDD" id="cd06260">
    <property type="entry name" value="DUF820-like"/>
    <property type="match status" value="1"/>
</dbReference>
<reference evidence="2 3" key="1">
    <citation type="submission" date="2018-05" db="EMBL/GenBank/DDBJ databases">
        <title>Integrated omic analyses show evidence that a Ca. Accumulibacter phosphatis strain performs denitrification under micro-aerobic conditions.</title>
        <authorList>
            <person name="Camejo P.Y."/>
            <person name="Katherine M.D."/>
            <person name="Daniel N.R."/>
        </authorList>
    </citation>
    <scope>NUCLEOTIDE SEQUENCE [LARGE SCALE GENOMIC DNA]</scope>
    <source>
        <strain evidence="2">UW-LDO-IC</strain>
    </source>
</reference>
<dbReference type="PANTHER" id="PTHR36558:SF1">
    <property type="entry name" value="RESTRICTION ENDONUCLEASE DOMAIN-CONTAINING PROTEIN-RELATED"/>
    <property type="match status" value="1"/>
</dbReference>
<evidence type="ECO:0000313" key="3">
    <source>
        <dbReference type="Proteomes" id="UP000253831"/>
    </source>
</evidence>
<name>A0A369XM58_9PROT</name>
<sequence length="186" mass="21316">MSDRAVSESYTVQDYLLWEGNWELIHGAPLAMAPSPALAHQQLSAAIFRQLDESLDDCPQCQALFEIDVEFADDTVVRPDVLVICYTPAGDRLTRAPELIFEVVSRPTARRDEVVKFELYRSEGVTHYVLVYPQAHKAKVYQLFAGEYRKVADFSNETHHFELSGCAMDFDFSRLWQRLGERPARE</sequence>
<keyword evidence="2" id="KW-0255">Endonuclease</keyword>
<evidence type="ECO:0000259" key="1">
    <source>
        <dbReference type="Pfam" id="PF05685"/>
    </source>
</evidence>
<accession>A0A369XM58</accession>
<dbReference type="InterPro" id="IPR008538">
    <property type="entry name" value="Uma2"/>
</dbReference>
<evidence type="ECO:0000313" key="2">
    <source>
        <dbReference type="EMBL" id="RDE51203.1"/>
    </source>
</evidence>
<feature type="domain" description="Putative restriction endonuclease" evidence="1">
    <location>
        <begin position="13"/>
        <end position="153"/>
    </location>
</feature>
<dbReference type="InterPro" id="IPR011335">
    <property type="entry name" value="Restrct_endonuc-II-like"/>
</dbReference>
<dbReference type="PANTHER" id="PTHR36558">
    <property type="entry name" value="GLR1098 PROTEIN"/>
    <property type="match status" value="1"/>
</dbReference>